<reference evidence="1 2" key="1">
    <citation type="journal article" date="2010" name="Proc. Natl. Acad. Sci. U.S.A.">
        <title>A Nitrospira metagenome illuminates the physiology and evolution of globally important nitrite-oxidizing bacteria.</title>
        <authorList>
            <person name="Lucker S."/>
            <person name="Wagner M."/>
            <person name="Maixner F."/>
            <person name="Pelletier E."/>
            <person name="Koch H."/>
            <person name="Vacherie B."/>
            <person name="Rattei T."/>
            <person name="Sinninghe Damste J."/>
            <person name="Spieck E."/>
            <person name="Le Paslier D."/>
            <person name="Daims H."/>
        </authorList>
    </citation>
    <scope>NUCLEOTIDE SEQUENCE [LARGE SCALE GENOMIC DNA]</scope>
</reference>
<protein>
    <submittedName>
        <fullName evidence="1">Uncharacterized protein</fullName>
    </submittedName>
</protein>
<dbReference type="HOGENOM" id="CLU_2045420_0_0_0"/>
<name>D8PHP4_9BACT</name>
<dbReference type="Proteomes" id="UP000001660">
    <property type="component" value="Chromosome"/>
</dbReference>
<gene>
    <name evidence="1" type="ORF">NIDE3085</name>
</gene>
<sequence length="120" mass="13011">MMAWAWPVGIPYAAALVEVTELLAHPDHYDHQVVTVSGRVSSFQLATNRDGHPAFGFLLQDTAGTVKVVGLGKADVREGDYVVVEGIFSRLRQAGRAIVYNEIKATSVQSMARMNPDLVG</sequence>
<dbReference type="STRING" id="330214.NIDE3085"/>
<accession>D8PHP4</accession>
<dbReference type="EMBL" id="FP929003">
    <property type="protein sequence ID" value="CBK42781.1"/>
    <property type="molecule type" value="Genomic_DNA"/>
</dbReference>
<dbReference type="AlphaFoldDB" id="D8PHP4"/>
<proteinExistence type="predicted"/>
<evidence type="ECO:0000313" key="1">
    <source>
        <dbReference type="EMBL" id="CBK42781.1"/>
    </source>
</evidence>
<organism evidence="1 2">
    <name type="scientific">Nitrospira defluvii</name>
    <dbReference type="NCBI Taxonomy" id="330214"/>
    <lineage>
        <taxon>Bacteria</taxon>
        <taxon>Pseudomonadati</taxon>
        <taxon>Nitrospirota</taxon>
        <taxon>Nitrospiria</taxon>
        <taxon>Nitrospirales</taxon>
        <taxon>Nitrospiraceae</taxon>
        <taxon>Nitrospira</taxon>
    </lineage>
</organism>
<keyword evidence="2" id="KW-1185">Reference proteome</keyword>
<evidence type="ECO:0000313" key="2">
    <source>
        <dbReference type="Proteomes" id="UP000001660"/>
    </source>
</evidence>
<dbReference type="KEGG" id="nde:NIDE3085"/>